<dbReference type="InterPro" id="IPR000690">
    <property type="entry name" value="Matrin/U1-C_Znf_C2H2"/>
</dbReference>
<keyword evidence="12" id="KW-1185">Reference proteome</keyword>
<dbReference type="PROSITE" id="PS50171">
    <property type="entry name" value="ZF_MATRIN"/>
    <property type="match status" value="1"/>
</dbReference>
<evidence type="ECO:0000256" key="2">
    <source>
        <dbReference type="ARBA" id="ARBA00022553"/>
    </source>
</evidence>
<dbReference type="InterPro" id="IPR051421">
    <property type="entry name" value="RNA_Proc_DNA_Dmg_Regulator"/>
</dbReference>
<dbReference type="Pfam" id="PF12108">
    <property type="entry name" value="SF3a60_bindingd"/>
    <property type="match status" value="1"/>
</dbReference>
<comment type="caution">
    <text evidence="11">The sequence shown here is derived from an EMBL/GenBank/DDBJ whole genome shotgun (WGS) entry which is preliminary data.</text>
</comment>
<evidence type="ECO:0000256" key="4">
    <source>
        <dbReference type="ARBA" id="ARBA00022723"/>
    </source>
</evidence>
<keyword evidence="2" id="KW-0597">Phosphoprotein</keyword>
<dbReference type="PANTHER" id="PTHR12786">
    <property type="entry name" value="SPLICING FACTOR SF3A-RELATED"/>
    <property type="match status" value="1"/>
</dbReference>
<keyword evidence="6" id="KW-0862">Zinc</keyword>
<proteinExistence type="predicted"/>
<comment type="subcellular location">
    <subcellularLocation>
        <location evidence="1">Nucleus</location>
    </subcellularLocation>
</comment>
<dbReference type="Pfam" id="PF13297">
    <property type="entry name" value="SDE2_2C"/>
    <property type="match status" value="1"/>
</dbReference>
<keyword evidence="5" id="KW-0863">Zinc-finger</keyword>
<evidence type="ECO:0000259" key="10">
    <source>
        <dbReference type="PROSITE" id="PS50171"/>
    </source>
</evidence>
<evidence type="ECO:0000256" key="7">
    <source>
        <dbReference type="ARBA" id="ARBA00023187"/>
    </source>
</evidence>
<evidence type="ECO:0000256" key="3">
    <source>
        <dbReference type="ARBA" id="ARBA00022664"/>
    </source>
</evidence>
<feature type="region of interest" description="Disordered" evidence="9">
    <location>
        <begin position="242"/>
        <end position="261"/>
    </location>
</feature>
<dbReference type="AlphaFoldDB" id="A0AAW0LJJ9"/>
<organism evidence="11 12">
    <name type="scientific">Quercus suber</name>
    <name type="common">Cork oak</name>
    <dbReference type="NCBI Taxonomy" id="58331"/>
    <lineage>
        <taxon>Eukaryota</taxon>
        <taxon>Viridiplantae</taxon>
        <taxon>Streptophyta</taxon>
        <taxon>Embryophyta</taxon>
        <taxon>Tracheophyta</taxon>
        <taxon>Spermatophyta</taxon>
        <taxon>Magnoliopsida</taxon>
        <taxon>eudicotyledons</taxon>
        <taxon>Gunneridae</taxon>
        <taxon>Pentapetalae</taxon>
        <taxon>rosids</taxon>
        <taxon>fabids</taxon>
        <taxon>Fagales</taxon>
        <taxon>Fagaceae</taxon>
        <taxon>Quercus</taxon>
    </lineage>
</organism>
<keyword evidence="7" id="KW-0508">mRNA splicing</keyword>
<dbReference type="InterPro" id="IPR024598">
    <property type="entry name" value="SF3a60/Prp9_C"/>
</dbReference>
<keyword evidence="8" id="KW-0539">Nucleus</keyword>
<keyword evidence="4" id="KW-0479">Metal-binding</keyword>
<sequence>MSSTLLEVTRSAHEEVERLERLIVKDLQNEPTSNKDRLFQSHRVRNMIDTIISTTDKLVEIYEDKDNARKDEIAALGGQTAAGTNVFSAFYDRLKEIREYHRRHPAARVVDANEEFEGLLKEEPQIEFSGERTEPLQDLDRIFSKALAALGLKTGGTVQQRAERLFLTKNTPLEKLDKKHFAKGSRVFQQNGTAAALQQDENSKEIALMEAKMQKLCDLLDETIARTRDNIVKKQALTYEEIEAEREEEETQADTESDEDDQQIYNPLKLPMGWDGKPIPYWLYKLHGLGQEFKCEICGNYSYWGRRAFERHFKEWRHQHGMRCLGIPNTKNFNEITSIEEAKDLWKKIQERQGVNKWRPDLEEEYEDKEGNIYNKKTYTDLQRQGLI</sequence>
<dbReference type="EMBL" id="PKMF04000087">
    <property type="protein sequence ID" value="KAK7851490.1"/>
    <property type="molecule type" value="Genomic_DNA"/>
</dbReference>
<name>A0AAW0LJJ9_QUESU</name>
<dbReference type="PANTHER" id="PTHR12786:SF2">
    <property type="entry name" value="SPLICING FACTOR 3A SUBUNIT 3"/>
    <property type="match status" value="1"/>
</dbReference>
<dbReference type="GO" id="GO:0000398">
    <property type="term" value="P:mRNA splicing, via spliceosome"/>
    <property type="evidence" value="ECO:0007669"/>
    <property type="project" value="InterPro"/>
</dbReference>
<evidence type="ECO:0000313" key="12">
    <source>
        <dbReference type="Proteomes" id="UP000237347"/>
    </source>
</evidence>
<dbReference type="InterPro" id="IPR025086">
    <property type="entry name" value="SDE2/SF3A3_SAP"/>
</dbReference>
<evidence type="ECO:0000256" key="8">
    <source>
        <dbReference type="ARBA" id="ARBA00023242"/>
    </source>
</evidence>
<dbReference type="InterPro" id="IPR021966">
    <property type="entry name" value="SF3a60_bindingd"/>
</dbReference>
<evidence type="ECO:0000256" key="6">
    <source>
        <dbReference type="ARBA" id="ARBA00022833"/>
    </source>
</evidence>
<evidence type="ECO:0000313" key="11">
    <source>
        <dbReference type="EMBL" id="KAK7851490.1"/>
    </source>
</evidence>
<reference evidence="11 12" key="1">
    <citation type="journal article" date="2018" name="Sci. Data">
        <title>The draft genome sequence of cork oak.</title>
        <authorList>
            <person name="Ramos A.M."/>
            <person name="Usie A."/>
            <person name="Barbosa P."/>
            <person name="Barros P.M."/>
            <person name="Capote T."/>
            <person name="Chaves I."/>
            <person name="Simoes F."/>
            <person name="Abreu I."/>
            <person name="Carrasquinho I."/>
            <person name="Faro C."/>
            <person name="Guimaraes J.B."/>
            <person name="Mendonca D."/>
            <person name="Nobrega F."/>
            <person name="Rodrigues L."/>
            <person name="Saibo N.J.M."/>
            <person name="Varela M.C."/>
            <person name="Egas C."/>
            <person name="Matos J."/>
            <person name="Miguel C.M."/>
            <person name="Oliveira M.M."/>
            <person name="Ricardo C.P."/>
            <person name="Goncalves S."/>
        </authorList>
    </citation>
    <scope>NUCLEOTIDE SEQUENCE [LARGE SCALE GENOMIC DNA]</scope>
    <source>
        <strain evidence="12">cv. HL8</strain>
    </source>
</reference>
<protein>
    <submittedName>
        <fullName evidence="11">Splicing factor sf3a60 like protein</fullName>
    </submittedName>
</protein>
<evidence type="ECO:0000256" key="1">
    <source>
        <dbReference type="ARBA" id="ARBA00004123"/>
    </source>
</evidence>
<dbReference type="GO" id="GO:0003723">
    <property type="term" value="F:RNA binding"/>
    <property type="evidence" value="ECO:0007669"/>
    <property type="project" value="InterPro"/>
</dbReference>
<accession>A0AAW0LJJ9</accession>
<gene>
    <name evidence="11" type="primary">ATO</name>
    <name evidence="11" type="ORF">CFP56_041945</name>
</gene>
<evidence type="ECO:0000256" key="9">
    <source>
        <dbReference type="SAM" id="MobiDB-lite"/>
    </source>
</evidence>
<dbReference type="Pfam" id="PF11931">
    <property type="entry name" value="SF3a60_Prp9_C"/>
    <property type="match status" value="1"/>
</dbReference>
<feature type="domain" description="Matrin-type" evidence="10">
    <location>
        <begin position="293"/>
        <end position="324"/>
    </location>
</feature>
<dbReference type="Proteomes" id="UP000237347">
    <property type="component" value="Unassembled WGS sequence"/>
</dbReference>
<keyword evidence="3" id="KW-0507">mRNA processing</keyword>
<dbReference type="GO" id="GO:0005681">
    <property type="term" value="C:spliceosomal complex"/>
    <property type="evidence" value="ECO:0007669"/>
    <property type="project" value="InterPro"/>
</dbReference>
<dbReference type="GO" id="GO:0008270">
    <property type="term" value="F:zinc ion binding"/>
    <property type="evidence" value="ECO:0007669"/>
    <property type="project" value="UniProtKB-KW"/>
</dbReference>
<evidence type="ECO:0000256" key="5">
    <source>
        <dbReference type="ARBA" id="ARBA00022771"/>
    </source>
</evidence>